<evidence type="ECO:0000313" key="2">
    <source>
        <dbReference type="Proteomes" id="UP001164929"/>
    </source>
</evidence>
<sequence>MAYKPFLNKAPSAMDKSVNLLKIPMVMMILLIARRRAPSLNLMLFSLMRTQQLLDDDGYDFLILIVWLNLCLKKG</sequence>
<reference evidence="1 2" key="1">
    <citation type="journal article" date="2023" name="Mol. Ecol. Resour.">
        <title>Chromosome-level genome assembly of a triploid poplar Populus alba 'Berolinensis'.</title>
        <authorList>
            <person name="Chen S."/>
            <person name="Yu Y."/>
            <person name="Wang X."/>
            <person name="Wang S."/>
            <person name="Zhang T."/>
            <person name="Zhou Y."/>
            <person name="He R."/>
            <person name="Meng N."/>
            <person name="Wang Y."/>
            <person name="Liu W."/>
            <person name="Liu Z."/>
            <person name="Liu J."/>
            <person name="Guo Q."/>
            <person name="Huang H."/>
            <person name="Sederoff R.R."/>
            <person name="Wang G."/>
            <person name="Qu G."/>
            <person name="Chen S."/>
        </authorList>
    </citation>
    <scope>NUCLEOTIDE SEQUENCE [LARGE SCALE GENOMIC DNA]</scope>
    <source>
        <strain evidence="1">SC-2020</strain>
    </source>
</reference>
<dbReference type="AlphaFoldDB" id="A0AAD6RRB2"/>
<dbReference type="Proteomes" id="UP001164929">
    <property type="component" value="Chromosome 1"/>
</dbReference>
<dbReference type="EMBL" id="JAQIZT010000001">
    <property type="protein sequence ID" value="KAJ7013638.1"/>
    <property type="molecule type" value="Genomic_DNA"/>
</dbReference>
<proteinExistence type="predicted"/>
<protein>
    <submittedName>
        <fullName evidence="1">Uncharacterized protein</fullName>
    </submittedName>
</protein>
<organism evidence="1 2">
    <name type="scientific">Populus alba x Populus x berolinensis</name>
    <dbReference type="NCBI Taxonomy" id="444605"/>
    <lineage>
        <taxon>Eukaryota</taxon>
        <taxon>Viridiplantae</taxon>
        <taxon>Streptophyta</taxon>
        <taxon>Embryophyta</taxon>
        <taxon>Tracheophyta</taxon>
        <taxon>Spermatophyta</taxon>
        <taxon>Magnoliopsida</taxon>
        <taxon>eudicotyledons</taxon>
        <taxon>Gunneridae</taxon>
        <taxon>Pentapetalae</taxon>
        <taxon>rosids</taxon>
        <taxon>fabids</taxon>
        <taxon>Malpighiales</taxon>
        <taxon>Salicaceae</taxon>
        <taxon>Saliceae</taxon>
        <taxon>Populus</taxon>
    </lineage>
</organism>
<keyword evidence="2" id="KW-1185">Reference proteome</keyword>
<accession>A0AAD6RRB2</accession>
<comment type="caution">
    <text evidence="1">The sequence shown here is derived from an EMBL/GenBank/DDBJ whole genome shotgun (WGS) entry which is preliminary data.</text>
</comment>
<gene>
    <name evidence="1" type="ORF">NC653_003325</name>
</gene>
<name>A0AAD6RRB2_9ROSI</name>
<evidence type="ECO:0000313" key="1">
    <source>
        <dbReference type="EMBL" id="KAJ7013638.1"/>
    </source>
</evidence>